<dbReference type="SFLD" id="SFLDS00003">
    <property type="entry name" value="Haloacid_Dehalogenase"/>
    <property type="match status" value="1"/>
</dbReference>
<gene>
    <name evidence="1" type="ORF">J5W02_01570</name>
</gene>
<dbReference type="InterPro" id="IPR023198">
    <property type="entry name" value="PGP-like_dom2"/>
</dbReference>
<dbReference type="InterPro" id="IPR023214">
    <property type="entry name" value="HAD_sf"/>
</dbReference>
<dbReference type="CDD" id="cd07505">
    <property type="entry name" value="HAD_BPGM-like"/>
    <property type="match status" value="1"/>
</dbReference>
<dbReference type="SFLD" id="SFLDG01129">
    <property type="entry name" value="C1.5:_HAD__Beta-PGM__Phosphata"/>
    <property type="match status" value="1"/>
</dbReference>
<dbReference type="Gene3D" id="3.40.50.1000">
    <property type="entry name" value="HAD superfamily/HAD-like"/>
    <property type="match status" value="1"/>
</dbReference>
<proteinExistence type="predicted"/>
<dbReference type="Pfam" id="PF13419">
    <property type="entry name" value="HAD_2"/>
    <property type="match status" value="1"/>
</dbReference>
<dbReference type="PANTHER" id="PTHR18901:SF38">
    <property type="entry name" value="PSEUDOURIDINE-5'-PHOSPHATASE"/>
    <property type="match status" value="1"/>
</dbReference>
<comment type="caution">
    <text evidence="1">The sequence shown here is derived from an EMBL/GenBank/DDBJ whole genome shotgun (WGS) entry which is preliminary data.</text>
</comment>
<dbReference type="Gene3D" id="1.10.150.240">
    <property type="entry name" value="Putative phosphatase, domain 2"/>
    <property type="match status" value="1"/>
</dbReference>
<dbReference type="Proteomes" id="UP000719942">
    <property type="component" value="Unassembled WGS sequence"/>
</dbReference>
<evidence type="ECO:0000313" key="1">
    <source>
        <dbReference type="EMBL" id="MBW7571489.1"/>
    </source>
</evidence>
<reference evidence="1 2" key="1">
    <citation type="submission" date="2021-03" db="EMBL/GenBank/DDBJ databases">
        <title>Caproiciproducens sp. nov. isolated from feces of cow.</title>
        <authorList>
            <person name="Choi J.-Y."/>
        </authorList>
    </citation>
    <scope>NUCLEOTIDE SEQUENCE [LARGE SCALE GENOMIC DNA]</scope>
    <source>
        <strain evidence="1 2">AGMB10547</strain>
    </source>
</reference>
<dbReference type="PANTHER" id="PTHR18901">
    <property type="entry name" value="2-DEOXYGLUCOSE-6-PHOSPHATE PHOSPHATASE 2"/>
    <property type="match status" value="1"/>
</dbReference>
<organism evidence="1 2">
    <name type="scientific">Caproiciproducens faecalis</name>
    <dbReference type="NCBI Taxonomy" id="2820301"/>
    <lineage>
        <taxon>Bacteria</taxon>
        <taxon>Bacillati</taxon>
        <taxon>Bacillota</taxon>
        <taxon>Clostridia</taxon>
        <taxon>Eubacteriales</taxon>
        <taxon>Acutalibacteraceae</taxon>
        <taxon>Caproiciproducens</taxon>
    </lineage>
</organism>
<dbReference type="RefSeq" id="WP_219963897.1">
    <property type="nucleotide sequence ID" value="NZ_JAGFNZ010000001.1"/>
</dbReference>
<protein>
    <submittedName>
        <fullName evidence="1">HAD family phosphatase</fullName>
    </submittedName>
</protein>
<accession>A0ABS7DJL2</accession>
<dbReference type="EMBL" id="JAGFNZ010000001">
    <property type="protein sequence ID" value="MBW7571489.1"/>
    <property type="molecule type" value="Genomic_DNA"/>
</dbReference>
<dbReference type="InterPro" id="IPR041492">
    <property type="entry name" value="HAD_2"/>
</dbReference>
<keyword evidence="2" id="KW-1185">Reference proteome</keyword>
<dbReference type="SUPFAM" id="SSF56784">
    <property type="entry name" value="HAD-like"/>
    <property type="match status" value="1"/>
</dbReference>
<dbReference type="InterPro" id="IPR036412">
    <property type="entry name" value="HAD-like_sf"/>
</dbReference>
<dbReference type="InterPro" id="IPR006439">
    <property type="entry name" value="HAD-SF_hydro_IA"/>
</dbReference>
<evidence type="ECO:0000313" key="2">
    <source>
        <dbReference type="Proteomes" id="UP000719942"/>
    </source>
</evidence>
<name>A0ABS7DJL2_9FIRM</name>
<sequence length="216" mass="25245">MKIKGVIFDLDGTLLDSMGYWKNLRMEYLKRKKINFPPGLEHTLVKMGSMESAQYLHMRFHLADSAEDIKNEFDEEMTYRYENCIRLKPGVLEVLQRLTDRDIKFCAATATDRALIEKPLRRLGIYEMFAGILTCQEVGFNKMHPNIWREGLKILDTTRDNTIVVEDNIQASRTAKADGFTVYAIYDETSKDEKQMLQVLADRYFNSFEEFLDDLK</sequence>
<dbReference type="NCBIfam" id="TIGR01509">
    <property type="entry name" value="HAD-SF-IA-v3"/>
    <property type="match status" value="1"/>
</dbReference>